<evidence type="ECO:0000313" key="1">
    <source>
        <dbReference type="EMBL" id="KAJ3647282.1"/>
    </source>
</evidence>
<dbReference type="Gene3D" id="1.25.40.20">
    <property type="entry name" value="Ankyrin repeat-containing domain"/>
    <property type="match status" value="1"/>
</dbReference>
<dbReference type="AlphaFoldDB" id="A0AA38I1F5"/>
<name>A0AA38I1F5_9CUCU</name>
<accession>A0AA38I1F5</accession>
<dbReference type="Pfam" id="PF13857">
    <property type="entry name" value="Ank_5"/>
    <property type="match status" value="1"/>
</dbReference>
<proteinExistence type="predicted"/>
<dbReference type="SUPFAM" id="SSF48403">
    <property type="entry name" value="Ankyrin repeat"/>
    <property type="match status" value="1"/>
</dbReference>
<sequence>MSTRIPSNSDDKNKDVYVKPKLRRRVKKAISTDNLDKLKHLIKILPENWWRMKVDPGHALLHEAIFQNSKKIFHYILPFHDLEDLETKNCFKMTALKFCMTTSHEYYAYELINQGASIDGLYTNGQNLLHRAVSVSVTMTKRLLDRGIAVNVQDKNGYTPLRKVVINGLDRQDPEYVPMLSSCGAKQFV</sequence>
<evidence type="ECO:0000313" key="2">
    <source>
        <dbReference type="Proteomes" id="UP001168821"/>
    </source>
</evidence>
<protein>
    <submittedName>
        <fullName evidence="1">Uncharacterized protein</fullName>
    </submittedName>
</protein>
<gene>
    <name evidence="1" type="ORF">Zmor_019168</name>
</gene>
<organism evidence="1 2">
    <name type="scientific">Zophobas morio</name>
    <dbReference type="NCBI Taxonomy" id="2755281"/>
    <lineage>
        <taxon>Eukaryota</taxon>
        <taxon>Metazoa</taxon>
        <taxon>Ecdysozoa</taxon>
        <taxon>Arthropoda</taxon>
        <taxon>Hexapoda</taxon>
        <taxon>Insecta</taxon>
        <taxon>Pterygota</taxon>
        <taxon>Neoptera</taxon>
        <taxon>Endopterygota</taxon>
        <taxon>Coleoptera</taxon>
        <taxon>Polyphaga</taxon>
        <taxon>Cucujiformia</taxon>
        <taxon>Tenebrionidae</taxon>
        <taxon>Zophobas</taxon>
    </lineage>
</organism>
<dbReference type="InterPro" id="IPR002110">
    <property type="entry name" value="Ankyrin_rpt"/>
</dbReference>
<reference evidence="1" key="1">
    <citation type="journal article" date="2023" name="G3 (Bethesda)">
        <title>Whole genome assemblies of Zophobas morio and Tenebrio molitor.</title>
        <authorList>
            <person name="Kaur S."/>
            <person name="Stinson S.A."/>
            <person name="diCenzo G.C."/>
        </authorList>
    </citation>
    <scope>NUCLEOTIDE SEQUENCE</scope>
    <source>
        <strain evidence="1">QUZm001</strain>
    </source>
</reference>
<comment type="caution">
    <text evidence="1">The sequence shown here is derived from an EMBL/GenBank/DDBJ whole genome shotgun (WGS) entry which is preliminary data.</text>
</comment>
<dbReference type="InterPro" id="IPR036770">
    <property type="entry name" value="Ankyrin_rpt-contain_sf"/>
</dbReference>
<keyword evidence="2" id="KW-1185">Reference proteome</keyword>
<dbReference type="EMBL" id="JALNTZ010000006">
    <property type="protein sequence ID" value="KAJ3647282.1"/>
    <property type="molecule type" value="Genomic_DNA"/>
</dbReference>
<dbReference type="Proteomes" id="UP001168821">
    <property type="component" value="Unassembled WGS sequence"/>
</dbReference>